<keyword evidence="2" id="KW-0472">Membrane</keyword>
<proteinExistence type="predicted"/>
<sequence>MRSYIRPAKVARGLGCEWGLYERRHSAATGWLGRCLSACFVVLVAGFGGGHIRCCGCGGWRFCLYGGGRGTYPLLRLAVPLLQRGDGVHIHSCGNGHLGFRPYGESLFFKRQKKEPKNACPSMAPSLGLGVPSLRHCSGGPPPTGHPWPGAASSASMPSCPLRNAYARPAGKGPEDQDQDQKPKPRCACRLHVTRTSMKQAGRQAAVRF</sequence>
<evidence type="ECO:0000313" key="3">
    <source>
        <dbReference type="EMBL" id="SEC10356.1"/>
    </source>
</evidence>
<dbReference type="AlphaFoldDB" id="A0A1H4PSL5"/>
<name>A0A1H4PSL5_9PSED</name>
<dbReference type="Proteomes" id="UP000198982">
    <property type="component" value="Unassembled WGS sequence"/>
</dbReference>
<keyword evidence="4" id="KW-1185">Reference proteome</keyword>
<reference evidence="4" key="1">
    <citation type="submission" date="2016-10" db="EMBL/GenBank/DDBJ databases">
        <authorList>
            <person name="Varghese N."/>
            <person name="Submissions S."/>
        </authorList>
    </citation>
    <scope>NUCLEOTIDE SEQUENCE [LARGE SCALE GENOMIC DNA]</scope>
    <source>
        <strain evidence="4">DSM 9751</strain>
    </source>
</reference>
<dbReference type="EMBL" id="FNTJ01000001">
    <property type="protein sequence ID" value="SEC10356.1"/>
    <property type="molecule type" value="Genomic_DNA"/>
</dbReference>
<protein>
    <submittedName>
        <fullName evidence="3">Uncharacterized protein</fullName>
    </submittedName>
</protein>
<evidence type="ECO:0000256" key="2">
    <source>
        <dbReference type="SAM" id="Phobius"/>
    </source>
</evidence>
<accession>A0A1H4PSL5</accession>
<evidence type="ECO:0000256" key="1">
    <source>
        <dbReference type="SAM" id="MobiDB-lite"/>
    </source>
</evidence>
<organism evidence="3 4">
    <name type="scientific">Pseudomonas saponiphila</name>
    <dbReference type="NCBI Taxonomy" id="556534"/>
    <lineage>
        <taxon>Bacteria</taxon>
        <taxon>Pseudomonadati</taxon>
        <taxon>Pseudomonadota</taxon>
        <taxon>Gammaproteobacteria</taxon>
        <taxon>Pseudomonadales</taxon>
        <taxon>Pseudomonadaceae</taxon>
        <taxon>Pseudomonas</taxon>
    </lineage>
</organism>
<keyword evidence="2" id="KW-0812">Transmembrane</keyword>
<evidence type="ECO:0000313" key="4">
    <source>
        <dbReference type="Proteomes" id="UP000198982"/>
    </source>
</evidence>
<keyword evidence="2" id="KW-1133">Transmembrane helix</keyword>
<feature type="region of interest" description="Disordered" evidence="1">
    <location>
        <begin position="161"/>
        <end position="189"/>
    </location>
</feature>
<feature type="transmembrane region" description="Helical" evidence="2">
    <location>
        <begin position="31"/>
        <end position="52"/>
    </location>
</feature>
<gene>
    <name evidence="3" type="ORF">SAMN05216178_3456</name>
</gene>
<feature type="compositionally biased region" description="Basic and acidic residues" evidence="1">
    <location>
        <begin position="173"/>
        <end position="183"/>
    </location>
</feature>